<sequence>MDPNVTSLLQDAALLLLVGMVVVFAFLSLLIGVVNLISWICGRLPEPVQPVHELKRLSPSVGPSPAVVAAITAAVHKYRQE</sequence>
<dbReference type="EC" id="7.2.4.2" evidence="16"/>
<proteinExistence type="inferred from homology"/>
<keyword evidence="12 16" id="KW-0406">Ion transport</keyword>
<reference evidence="18" key="1">
    <citation type="submission" date="2021-03" db="EMBL/GenBank/DDBJ databases">
        <title>novel species isolated from a fishpond in China.</title>
        <authorList>
            <person name="Lu H."/>
            <person name="Cai Z."/>
        </authorList>
    </citation>
    <scope>NUCLEOTIDE SEQUENCE</scope>
    <source>
        <strain evidence="18">JCM 30855</strain>
    </source>
</reference>
<dbReference type="GO" id="GO:0015451">
    <property type="term" value="F:decarboxylation-driven active transmembrane transporter activity"/>
    <property type="evidence" value="ECO:0007669"/>
    <property type="project" value="UniProtKB-EC"/>
</dbReference>
<comment type="catalytic activity">
    <reaction evidence="15 16 17">
        <text>oxaloacetate + 2 Na(+)(in) + H(+) = pyruvate + 2 Na(+)(out) + CO2</text>
        <dbReference type="Rhea" id="RHEA:57724"/>
        <dbReference type="ChEBI" id="CHEBI:15361"/>
        <dbReference type="ChEBI" id="CHEBI:15378"/>
        <dbReference type="ChEBI" id="CHEBI:16452"/>
        <dbReference type="ChEBI" id="CHEBI:16526"/>
        <dbReference type="ChEBI" id="CHEBI:29101"/>
        <dbReference type="EC" id="7.2.4.2"/>
    </reaction>
</comment>
<evidence type="ECO:0000256" key="1">
    <source>
        <dbReference type="ARBA" id="ARBA00001959"/>
    </source>
</evidence>
<evidence type="ECO:0000256" key="11">
    <source>
        <dbReference type="ARBA" id="ARBA00023053"/>
    </source>
</evidence>
<name>A0A939DSF6_9ALTE</name>
<comment type="caution">
    <text evidence="18">The sequence shown here is derived from an EMBL/GenBank/DDBJ whole genome shotgun (WGS) entry which is preliminary data.</text>
</comment>
<dbReference type="AlphaFoldDB" id="A0A939DSF6"/>
<comment type="cofactor">
    <cofactor evidence="1 16 17">
        <name>Na(+)</name>
        <dbReference type="ChEBI" id="CHEBI:29101"/>
    </cofactor>
</comment>
<organism evidence="18 19">
    <name type="scientific">Bowmanella dokdonensis</name>
    <dbReference type="NCBI Taxonomy" id="751969"/>
    <lineage>
        <taxon>Bacteria</taxon>
        <taxon>Pseudomonadati</taxon>
        <taxon>Pseudomonadota</taxon>
        <taxon>Gammaproteobacteria</taxon>
        <taxon>Alteromonadales</taxon>
        <taxon>Alteromonadaceae</taxon>
        <taxon>Bowmanella</taxon>
    </lineage>
</organism>
<keyword evidence="11 16" id="KW-0915">Sodium</keyword>
<evidence type="ECO:0000256" key="9">
    <source>
        <dbReference type="ARBA" id="ARBA00022967"/>
    </source>
</evidence>
<evidence type="ECO:0000313" key="19">
    <source>
        <dbReference type="Proteomes" id="UP000664654"/>
    </source>
</evidence>
<evidence type="ECO:0000256" key="4">
    <source>
        <dbReference type="ARBA" id="ARBA00005844"/>
    </source>
</evidence>
<evidence type="ECO:0000256" key="3">
    <source>
        <dbReference type="ARBA" id="ARBA00004162"/>
    </source>
</evidence>
<evidence type="ECO:0000256" key="12">
    <source>
        <dbReference type="ARBA" id="ARBA00023065"/>
    </source>
</evidence>
<comment type="subunit">
    <text evidence="5 16">Heterotrimer of an alpha, a beta and a gamma subunit.</text>
</comment>
<evidence type="ECO:0000256" key="13">
    <source>
        <dbReference type="ARBA" id="ARBA00023136"/>
    </source>
</evidence>
<protein>
    <recommendedName>
        <fullName evidence="16">Probable oxaloacetate decarboxylase gamma chain</fullName>
        <ecNumber evidence="16">7.2.4.2</ecNumber>
    </recommendedName>
</protein>
<evidence type="ECO:0000256" key="14">
    <source>
        <dbReference type="ARBA" id="ARBA00023201"/>
    </source>
</evidence>
<keyword evidence="9 16" id="KW-1278">Translocase</keyword>
<dbReference type="Pfam" id="PF04277">
    <property type="entry name" value="OAD_gamma"/>
    <property type="match status" value="1"/>
</dbReference>
<keyword evidence="13 16" id="KW-0472">Membrane</keyword>
<comment type="similarity">
    <text evidence="4 16 17">Belongs to the OadG family.</text>
</comment>
<keyword evidence="6 16" id="KW-0813">Transport</keyword>
<evidence type="ECO:0000256" key="8">
    <source>
        <dbReference type="ARBA" id="ARBA00022692"/>
    </source>
</evidence>
<comment type="subcellular location">
    <subcellularLocation>
        <location evidence="3 16 17">Cell membrane</location>
        <topology evidence="3 16 17">Single-pass membrane protein</topology>
    </subcellularLocation>
</comment>
<accession>A0A939DSF6</accession>
<dbReference type="NCBIfam" id="TIGR01195">
    <property type="entry name" value="oadG_fam"/>
    <property type="match status" value="1"/>
</dbReference>
<evidence type="ECO:0000256" key="5">
    <source>
        <dbReference type="ARBA" id="ARBA00011869"/>
    </source>
</evidence>
<evidence type="ECO:0000256" key="16">
    <source>
        <dbReference type="HAMAP-Rule" id="MF_00404"/>
    </source>
</evidence>
<evidence type="ECO:0000256" key="6">
    <source>
        <dbReference type="ARBA" id="ARBA00022448"/>
    </source>
</evidence>
<evidence type="ECO:0000256" key="10">
    <source>
        <dbReference type="ARBA" id="ARBA00022989"/>
    </source>
</evidence>
<dbReference type="InterPro" id="IPR005899">
    <property type="entry name" value="Na_pump_deCOase"/>
</dbReference>
<dbReference type="GO" id="GO:0036376">
    <property type="term" value="P:sodium ion export across plasma membrane"/>
    <property type="evidence" value="ECO:0007669"/>
    <property type="project" value="InterPro"/>
</dbReference>
<keyword evidence="8 16" id="KW-0812">Transmembrane</keyword>
<dbReference type="RefSeq" id="WP_206575177.1">
    <property type="nucleotide sequence ID" value="NZ_JAFKCV010000013.1"/>
</dbReference>
<feature type="transmembrane region" description="Helical" evidence="16 17">
    <location>
        <begin position="12"/>
        <end position="37"/>
    </location>
</feature>
<keyword evidence="14 16" id="KW-0739">Sodium transport</keyword>
<dbReference type="Proteomes" id="UP000664654">
    <property type="component" value="Unassembled WGS sequence"/>
</dbReference>
<keyword evidence="10 16" id="KW-1133">Transmembrane helix</keyword>
<dbReference type="InterPro" id="IPR023424">
    <property type="entry name" value="OadG"/>
</dbReference>
<dbReference type="EMBL" id="JAFKCV010000013">
    <property type="protein sequence ID" value="MBN7827066.1"/>
    <property type="molecule type" value="Genomic_DNA"/>
</dbReference>
<evidence type="ECO:0000313" key="18">
    <source>
        <dbReference type="EMBL" id="MBN7827066.1"/>
    </source>
</evidence>
<comment type="function">
    <text evidence="2 16 17">Catalyzes the decarboxylation of oxaloacetate coupled to Na(+) translocation.</text>
</comment>
<dbReference type="GO" id="GO:0015081">
    <property type="term" value="F:sodium ion transmembrane transporter activity"/>
    <property type="evidence" value="ECO:0007669"/>
    <property type="project" value="UniProtKB-UniRule"/>
</dbReference>
<evidence type="ECO:0000256" key="7">
    <source>
        <dbReference type="ARBA" id="ARBA00022475"/>
    </source>
</evidence>
<dbReference type="GO" id="GO:0005886">
    <property type="term" value="C:plasma membrane"/>
    <property type="evidence" value="ECO:0007669"/>
    <property type="project" value="UniProtKB-SubCell"/>
</dbReference>
<dbReference type="GO" id="GO:0008948">
    <property type="term" value="F:oxaloacetate decarboxylase activity"/>
    <property type="evidence" value="ECO:0007669"/>
    <property type="project" value="UniProtKB-UniRule"/>
</dbReference>
<keyword evidence="19" id="KW-1185">Reference proteome</keyword>
<keyword evidence="7 16" id="KW-1003">Cell membrane</keyword>
<dbReference type="HAMAP" id="MF_00404">
    <property type="entry name" value="OadG"/>
    <property type="match status" value="1"/>
</dbReference>
<evidence type="ECO:0000256" key="15">
    <source>
        <dbReference type="ARBA" id="ARBA00048176"/>
    </source>
</evidence>
<evidence type="ECO:0000256" key="2">
    <source>
        <dbReference type="ARBA" id="ARBA00003002"/>
    </source>
</evidence>
<evidence type="ECO:0000256" key="17">
    <source>
        <dbReference type="RuleBase" id="RU004278"/>
    </source>
</evidence>
<gene>
    <name evidence="16" type="primary">oadG</name>
    <name evidence="18" type="ORF">J0A66_17680</name>
</gene>